<keyword evidence="1" id="KW-0472">Membrane</keyword>
<dbReference type="CDD" id="cd00060">
    <property type="entry name" value="FHA"/>
    <property type="match status" value="1"/>
</dbReference>
<sequence length="237" mass="25612">MVSPLSHVAAAISEPKSPHAIGRIIMHEQITTRCAVAGTAILSGMAVLTFPADVSGAESVVDTSLHLASATEAMLSEGYRAAPALILGLVLAAVLPVLTMLMKISEPLRRSPDATTRYRAGRDERFDAAVANVEGGRRRAPFVEIESTGRNLRCAILRDMLRIGREHDNDIRIPSKAVHRYHAAIHRDSDDWHITDLTGVESNGLIVNGRRCCEARLNDGDIIQLGPGKLRFRAGLG</sequence>
<name>A0A1I7NRQ3_9HYPH</name>
<dbReference type="PROSITE" id="PS50006">
    <property type="entry name" value="FHA_DOMAIN"/>
    <property type="match status" value="1"/>
</dbReference>
<organism evidence="3 4">
    <name type="scientific">Hyphomicrobium facile</name>
    <dbReference type="NCBI Taxonomy" id="51670"/>
    <lineage>
        <taxon>Bacteria</taxon>
        <taxon>Pseudomonadati</taxon>
        <taxon>Pseudomonadota</taxon>
        <taxon>Alphaproteobacteria</taxon>
        <taxon>Hyphomicrobiales</taxon>
        <taxon>Hyphomicrobiaceae</taxon>
        <taxon>Hyphomicrobium</taxon>
    </lineage>
</organism>
<reference evidence="4" key="1">
    <citation type="submission" date="2016-10" db="EMBL/GenBank/DDBJ databases">
        <authorList>
            <person name="Varghese N."/>
            <person name="Submissions S."/>
        </authorList>
    </citation>
    <scope>NUCLEOTIDE SEQUENCE [LARGE SCALE GENOMIC DNA]</scope>
    <source>
        <strain evidence="4">DSM 1565</strain>
    </source>
</reference>
<evidence type="ECO:0000256" key="1">
    <source>
        <dbReference type="SAM" id="Phobius"/>
    </source>
</evidence>
<protein>
    <submittedName>
        <fullName evidence="3">FHA domain-containing protein</fullName>
    </submittedName>
</protein>
<dbReference type="SUPFAM" id="SSF49879">
    <property type="entry name" value="SMAD/FHA domain"/>
    <property type="match status" value="1"/>
</dbReference>
<dbReference type="Proteomes" id="UP000199423">
    <property type="component" value="Unassembled WGS sequence"/>
</dbReference>
<proteinExistence type="predicted"/>
<dbReference type="EMBL" id="FPCH01000003">
    <property type="protein sequence ID" value="SFV37323.1"/>
    <property type="molecule type" value="Genomic_DNA"/>
</dbReference>
<gene>
    <name evidence="3" type="ORF">SAMN04488557_3104</name>
</gene>
<dbReference type="InterPro" id="IPR000253">
    <property type="entry name" value="FHA_dom"/>
</dbReference>
<dbReference type="SMART" id="SM00240">
    <property type="entry name" value="FHA"/>
    <property type="match status" value="1"/>
</dbReference>
<dbReference type="AlphaFoldDB" id="A0A1I7NRQ3"/>
<dbReference type="Pfam" id="PF00498">
    <property type="entry name" value="FHA"/>
    <property type="match status" value="1"/>
</dbReference>
<dbReference type="STRING" id="51670.SAMN04488557_3104"/>
<keyword evidence="4" id="KW-1185">Reference proteome</keyword>
<keyword evidence="1" id="KW-1133">Transmembrane helix</keyword>
<evidence type="ECO:0000313" key="3">
    <source>
        <dbReference type="EMBL" id="SFV37323.1"/>
    </source>
</evidence>
<evidence type="ECO:0000313" key="4">
    <source>
        <dbReference type="Proteomes" id="UP000199423"/>
    </source>
</evidence>
<evidence type="ECO:0000259" key="2">
    <source>
        <dbReference type="PROSITE" id="PS50006"/>
    </source>
</evidence>
<keyword evidence="1" id="KW-0812">Transmembrane</keyword>
<accession>A0A1I7NRQ3</accession>
<feature type="domain" description="FHA" evidence="2">
    <location>
        <begin position="161"/>
        <end position="212"/>
    </location>
</feature>
<feature type="transmembrane region" description="Helical" evidence="1">
    <location>
        <begin position="81"/>
        <end position="101"/>
    </location>
</feature>
<dbReference type="Gene3D" id="2.60.200.20">
    <property type="match status" value="1"/>
</dbReference>
<dbReference type="InterPro" id="IPR008984">
    <property type="entry name" value="SMAD_FHA_dom_sf"/>
</dbReference>